<evidence type="ECO:0000256" key="1">
    <source>
        <dbReference type="SAM" id="Phobius"/>
    </source>
</evidence>
<evidence type="ECO:0008006" key="4">
    <source>
        <dbReference type="Google" id="ProtNLM"/>
    </source>
</evidence>
<organism evidence="2 3">
    <name type="scientific">Plastoroseomonas hellenica</name>
    <dbReference type="NCBI Taxonomy" id="2687306"/>
    <lineage>
        <taxon>Bacteria</taxon>
        <taxon>Pseudomonadati</taxon>
        <taxon>Pseudomonadota</taxon>
        <taxon>Alphaproteobacteria</taxon>
        <taxon>Acetobacterales</taxon>
        <taxon>Acetobacteraceae</taxon>
        <taxon>Plastoroseomonas</taxon>
    </lineage>
</organism>
<accession>A0ABS5FAC9</accession>
<keyword evidence="1" id="KW-0812">Transmembrane</keyword>
<dbReference type="EMBL" id="JAAGBB010000132">
    <property type="protein sequence ID" value="MBR0669496.1"/>
    <property type="molecule type" value="Genomic_DNA"/>
</dbReference>
<protein>
    <recommendedName>
        <fullName evidence="4">MFS transporter</fullName>
    </recommendedName>
</protein>
<gene>
    <name evidence="2" type="ORF">GXW71_34460</name>
</gene>
<proteinExistence type="predicted"/>
<feature type="transmembrane region" description="Helical" evidence="1">
    <location>
        <begin position="6"/>
        <end position="33"/>
    </location>
</feature>
<keyword evidence="1" id="KW-0472">Membrane</keyword>
<comment type="caution">
    <text evidence="2">The sequence shown here is derived from an EMBL/GenBank/DDBJ whole genome shotgun (WGS) entry which is preliminary data.</text>
</comment>
<name>A0ABS5FAC9_9PROT</name>
<dbReference type="Proteomes" id="UP001196870">
    <property type="component" value="Unassembled WGS sequence"/>
</dbReference>
<keyword evidence="3" id="KW-1185">Reference proteome</keyword>
<evidence type="ECO:0000313" key="2">
    <source>
        <dbReference type="EMBL" id="MBR0669496.1"/>
    </source>
</evidence>
<reference evidence="3" key="1">
    <citation type="journal article" date="2021" name="Syst. Appl. Microbiol.">
        <title>Roseomonas hellenica sp. nov., isolated from roots of wild-growing Alkanna tinctoria.</title>
        <authorList>
            <person name="Rat A."/>
            <person name="Naranjo H.D."/>
            <person name="Lebbe L."/>
            <person name="Cnockaert M."/>
            <person name="Krigas N."/>
            <person name="Grigoriadou K."/>
            <person name="Maloupa E."/>
            <person name="Willems A."/>
        </authorList>
    </citation>
    <scope>NUCLEOTIDE SEQUENCE [LARGE SCALE GENOMIC DNA]</scope>
    <source>
        <strain evidence="3">LMG 31523</strain>
    </source>
</reference>
<sequence>AAAGGWALSAGGIGALGWAGFGLGLLALGLALATGRQPHAAVTFRFPK</sequence>
<evidence type="ECO:0000313" key="3">
    <source>
        <dbReference type="Proteomes" id="UP001196870"/>
    </source>
</evidence>
<feature type="non-terminal residue" evidence="2">
    <location>
        <position position="1"/>
    </location>
</feature>
<keyword evidence="1" id="KW-1133">Transmembrane helix</keyword>